<evidence type="ECO:0000313" key="2">
    <source>
        <dbReference type="EMBL" id="EEQ86386.2"/>
    </source>
</evidence>
<dbReference type="GeneID" id="69024088"/>
<sequence length="74" mass="8463">MQAHFWIAAYQLPGGARAVEEREGRRVWLNAILGNMKAPNEAKAEGSTRVKRNNSGIQRRDEVDARWKTDQLEI</sequence>
<keyword evidence="3" id="KW-1185">Reference proteome</keyword>
<protein>
    <submittedName>
        <fullName evidence="2">Uncharacterized protein</fullName>
    </submittedName>
</protein>
<feature type="region of interest" description="Disordered" evidence="1">
    <location>
        <begin position="40"/>
        <end position="62"/>
    </location>
</feature>
<accession>A0ABP2EWK0</accession>
<dbReference type="EMBL" id="EQ999974">
    <property type="protein sequence ID" value="EEQ86386.2"/>
    <property type="molecule type" value="Genomic_DNA"/>
</dbReference>
<evidence type="ECO:0000313" key="3">
    <source>
        <dbReference type="Proteomes" id="UP000002039"/>
    </source>
</evidence>
<dbReference type="RefSeq" id="XP_045273948.1">
    <property type="nucleotide sequence ID" value="XM_045417015.1"/>
</dbReference>
<proteinExistence type="predicted"/>
<gene>
    <name evidence="2" type="ORF">BDCG_01506</name>
</gene>
<evidence type="ECO:0000256" key="1">
    <source>
        <dbReference type="SAM" id="MobiDB-lite"/>
    </source>
</evidence>
<organism evidence="2 3">
    <name type="scientific">Ajellomyces dermatitidis (strain ER-3 / ATCC MYA-2586)</name>
    <name type="common">Blastomyces dermatitidis</name>
    <dbReference type="NCBI Taxonomy" id="559297"/>
    <lineage>
        <taxon>Eukaryota</taxon>
        <taxon>Fungi</taxon>
        <taxon>Dikarya</taxon>
        <taxon>Ascomycota</taxon>
        <taxon>Pezizomycotina</taxon>
        <taxon>Eurotiomycetes</taxon>
        <taxon>Eurotiomycetidae</taxon>
        <taxon>Onygenales</taxon>
        <taxon>Ajellomycetaceae</taxon>
        <taxon>Blastomyces</taxon>
    </lineage>
</organism>
<dbReference type="Proteomes" id="UP000002039">
    <property type="component" value="Unassembled WGS sequence"/>
</dbReference>
<name>A0ABP2EWK0_AJEDR</name>
<reference evidence="3" key="1">
    <citation type="journal article" date="2015" name="PLoS Genet.">
        <title>The dynamic genome and transcriptome of the human fungal pathogen Blastomyces and close relative Emmonsia.</title>
        <authorList>
            <person name="Munoz J.F."/>
            <person name="Gauthier G.M."/>
            <person name="Desjardins C.A."/>
            <person name="Gallo J.E."/>
            <person name="Holder J."/>
            <person name="Sullivan T.D."/>
            <person name="Marty A.J."/>
            <person name="Carmen J.C."/>
            <person name="Chen Z."/>
            <person name="Ding L."/>
            <person name="Gujja S."/>
            <person name="Magrini V."/>
            <person name="Misas E."/>
            <person name="Mitreva M."/>
            <person name="Priest M."/>
            <person name="Saif S."/>
            <person name="Whiston E.A."/>
            <person name="Young S."/>
            <person name="Zeng Q."/>
            <person name="Goldman W.E."/>
            <person name="Mardis E.R."/>
            <person name="Taylor J.W."/>
            <person name="McEwen J.G."/>
            <person name="Clay O.K."/>
            <person name="Klein B.S."/>
            <person name="Cuomo C.A."/>
        </authorList>
    </citation>
    <scope>NUCLEOTIDE SEQUENCE [LARGE SCALE GENOMIC DNA]</scope>
    <source>
        <strain evidence="3">ER-3 / ATCC MYA-2586</strain>
    </source>
</reference>